<evidence type="ECO:0008006" key="5">
    <source>
        <dbReference type="Google" id="ProtNLM"/>
    </source>
</evidence>
<protein>
    <recommendedName>
        <fullName evidence="5">Transmembrane protein</fullName>
    </recommendedName>
</protein>
<sequence length="189" mass="20121">MQTDKAYPPAPGQPAPMYTPPVGTPSGQAGEGGYVQQGFAAQPQPQGQMSPAQVGEEYRGQLFAQCAQGNHQPSKKYGVFGIIVAVVCFPCGLLALLVDVETNRTSATAQKRLRMYANIISPTQAMPEEASESSWWFQSVALLIVPVSNNEAASADGGTAGYDAYTADLDSHSFVSIVDGYVTDFFFVE</sequence>
<keyword evidence="4" id="KW-1185">Reference proteome</keyword>
<accession>A0AAD6TT18</accession>
<keyword evidence="2" id="KW-0812">Transmembrane</keyword>
<name>A0AAD6TT18_9AGAR</name>
<keyword evidence="2" id="KW-1133">Transmembrane helix</keyword>
<comment type="caution">
    <text evidence="3">The sequence shown here is derived from an EMBL/GenBank/DDBJ whole genome shotgun (WGS) entry which is preliminary data.</text>
</comment>
<evidence type="ECO:0000256" key="1">
    <source>
        <dbReference type="SAM" id="MobiDB-lite"/>
    </source>
</evidence>
<feature type="region of interest" description="Disordered" evidence="1">
    <location>
        <begin position="1"/>
        <end position="54"/>
    </location>
</feature>
<gene>
    <name evidence="3" type="ORF">B0H15DRAFT_955523</name>
</gene>
<proteinExistence type="predicted"/>
<evidence type="ECO:0000256" key="2">
    <source>
        <dbReference type="SAM" id="Phobius"/>
    </source>
</evidence>
<evidence type="ECO:0000313" key="3">
    <source>
        <dbReference type="EMBL" id="KAJ7076666.1"/>
    </source>
</evidence>
<evidence type="ECO:0000313" key="4">
    <source>
        <dbReference type="Proteomes" id="UP001222325"/>
    </source>
</evidence>
<dbReference type="Proteomes" id="UP001222325">
    <property type="component" value="Unassembled WGS sequence"/>
</dbReference>
<feature type="compositionally biased region" description="Low complexity" evidence="1">
    <location>
        <begin position="36"/>
        <end position="48"/>
    </location>
</feature>
<organism evidence="3 4">
    <name type="scientific">Mycena belliarum</name>
    <dbReference type="NCBI Taxonomy" id="1033014"/>
    <lineage>
        <taxon>Eukaryota</taxon>
        <taxon>Fungi</taxon>
        <taxon>Dikarya</taxon>
        <taxon>Basidiomycota</taxon>
        <taxon>Agaricomycotina</taxon>
        <taxon>Agaricomycetes</taxon>
        <taxon>Agaricomycetidae</taxon>
        <taxon>Agaricales</taxon>
        <taxon>Marasmiineae</taxon>
        <taxon>Mycenaceae</taxon>
        <taxon>Mycena</taxon>
    </lineage>
</organism>
<dbReference type="EMBL" id="JARJCN010000079">
    <property type="protein sequence ID" value="KAJ7076666.1"/>
    <property type="molecule type" value="Genomic_DNA"/>
</dbReference>
<feature type="transmembrane region" description="Helical" evidence="2">
    <location>
        <begin position="77"/>
        <end position="98"/>
    </location>
</feature>
<feature type="compositionally biased region" description="Pro residues" evidence="1">
    <location>
        <begin position="8"/>
        <end position="23"/>
    </location>
</feature>
<dbReference type="AlphaFoldDB" id="A0AAD6TT18"/>
<keyword evidence="2" id="KW-0472">Membrane</keyword>
<reference evidence="3" key="1">
    <citation type="submission" date="2023-03" db="EMBL/GenBank/DDBJ databases">
        <title>Massive genome expansion in bonnet fungi (Mycena s.s.) driven by repeated elements and novel gene families across ecological guilds.</title>
        <authorList>
            <consortium name="Lawrence Berkeley National Laboratory"/>
            <person name="Harder C.B."/>
            <person name="Miyauchi S."/>
            <person name="Viragh M."/>
            <person name="Kuo A."/>
            <person name="Thoen E."/>
            <person name="Andreopoulos B."/>
            <person name="Lu D."/>
            <person name="Skrede I."/>
            <person name="Drula E."/>
            <person name="Henrissat B."/>
            <person name="Morin E."/>
            <person name="Kohler A."/>
            <person name="Barry K."/>
            <person name="LaButti K."/>
            <person name="Morin E."/>
            <person name="Salamov A."/>
            <person name="Lipzen A."/>
            <person name="Mereny Z."/>
            <person name="Hegedus B."/>
            <person name="Baldrian P."/>
            <person name="Stursova M."/>
            <person name="Weitz H."/>
            <person name="Taylor A."/>
            <person name="Grigoriev I.V."/>
            <person name="Nagy L.G."/>
            <person name="Martin F."/>
            <person name="Kauserud H."/>
        </authorList>
    </citation>
    <scope>NUCLEOTIDE SEQUENCE</scope>
    <source>
        <strain evidence="3">CBHHK173m</strain>
    </source>
</reference>